<evidence type="ECO:0000259" key="3">
    <source>
        <dbReference type="PROSITE" id="PS51272"/>
    </source>
</evidence>
<reference evidence="4 5" key="1">
    <citation type="submission" date="2020-06" db="EMBL/GenBank/DDBJ databases">
        <title>Characterization of fructooligosaccharide metabolism and fructooligosaccharide-degrading enzymes in human commensal butyrate producers.</title>
        <authorList>
            <person name="Tanno H."/>
            <person name="Fujii T."/>
            <person name="Hirano K."/>
            <person name="Maeno S."/>
            <person name="Tonozuka T."/>
            <person name="Sakamoto M."/>
            <person name="Ohkuma M."/>
            <person name="Tochio T."/>
            <person name="Endo A."/>
        </authorList>
    </citation>
    <scope>NUCLEOTIDE SEQUENCE [LARGE SCALE GENOMIC DNA]</scope>
    <source>
        <strain evidence="4 5">JCM 31056</strain>
    </source>
</reference>
<evidence type="ECO:0000256" key="1">
    <source>
        <dbReference type="ARBA" id="ARBA00022737"/>
    </source>
</evidence>
<evidence type="ECO:0000256" key="2">
    <source>
        <dbReference type="SAM" id="SignalP"/>
    </source>
</evidence>
<feature type="signal peptide" evidence="2">
    <location>
        <begin position="1"/>
        <end position="24"/>
    </location>
</feature>
<dbReference type="Proteomes" id="UP000620147">
    <property type="component" value="Unassembled WGS sequence"/>
</dbReference>
<sequence length="571" mass="61943">MKKRLLSLITAAALMVGMLPAAFAGYENFTSKTTYPAGQFTDVPSTEWYAQNVQAAYEYKLVDGVNATQFKPNSNLTIAQAIKLAACLHSIYVNGSADFDKVRPWYQPYVTYALENGIINTTYVNYDQPATRAQFASIFANALPEDALTAINDIADGAIADVDMSAGYAADVYRLYRAGVLTGSPSTHDFKPNTNIRRSEVAAIVTRMAKPDLRQSFTIEAHVGMTADEVFSACVPAIFKLYAYDYKNNILGIGSGVVLSARGDAVTCGHLVNGVYRLVAEMYDGTKREVTIYNFDADADIAHIRVVGSTLPYLGVTTEVEKGDTVYALGYPGGGAATVTTGKVTDPENDDYLAPMIESTAQVISGNSGGALINDEGKVVGITVSSHSGGVPSYSVPIRYLNNLIGDGTAYSPGEYNRNHKPDASRCYSKHYPVPDFGMVTGVTLLGTIREGTTTTYYYDREEVEAGDKILLRYYAALGENTFYQFTGGSFTSSSTYPYSVKLYETSYDGIPAISVVVSSNSFASIGGLPQTADFLCRNLCITPNGMKADGHETYLRPKHRKNREKQEKIK</sequence>
<dbReference type="EMBL" id="BLYJ01000003">
    <property type="protein sequence ID" value="GFO87205.1"/>
    <property type="molecule type" value="Genomic_DNA"/>
</dbReference>
<evidence type="ECO:0000313" key="5">
    <source>
        <dbReference type="Proteomes" id="UP000620147"/>
    </source>
</evidence>
<feature type="chain" id="PRO_5045393776" description="SLH domain-containing protein" evidence="2">
    <location>
        <begin position="25"/>
        <end position="571"/>
    </location>
</feature>
<keyword evidence="2" id="KW-0732">Signal</keyword>
<comment type="caution">
    <text evidence="4">The sequence shown here is derived from an EMBL/GenBank/DDBJ whole genome shotgun (WGS) entry which is preliminary data.</text>
</comment>
<dbReference type="Pfam" id="PF00395">
    <property type="entry name" value="SLH"/>
    <property type="match status" value="2"/>
</dbReference>
<feature type="domain" description="SLH" evidence="3">
    <location>
        <begin position="36"/>
        <end position="99"/>
    </location>
</feature>
<dbReference type="PANTHER" id="PTHR22939:SF129">
    <property type="entry name" value="SERINE PROTEASE HTRA2, MITOCHONDRIAL"/>
    <property type="match status" value="1"/>
</dbReference>
<dbReference type="InterPro" id="IPR009003">
    <property type="entry name" value="Peptidase_S1_PA"/>
</dbReference>
<dbReference type="RefSeq" id="WP_188886534.1">
    <property type="nucleotide sequence ID" value="NZ_BLYJ01000003.1"/>
</dbReference>
<dbReference type="PROSITE" id="PS51272">
    <property type="entry name" value="SLH"/>
    <property type="match status" value="2"/>
</dbReference>
<keyword evidence="5" id="KW-1185">Reference proteome</keyword>
<protein>
    <recommendedName>
        <fullName evidence="3">SLH domain-containing protein</fullName>
    </recommendedName>
</protein>
<dbReference type="PRINTS" id="PR00834">
    <property type="entry name" value="PROTEASES2C"/>
</dbReference>
<evidence type="ECO:0000313" key="4">
    <source>
        <dbReference type="EMBL" id="GFO87205.1"/>
    </source>
</evidence>
<feature type="domain" description="SLH" evidence="3">
    <location>
        <begin position="155"/>
        <end position="219"/>
    </location>
</feature>
<dbReference type="SUPFAM" id="SSF50494">
    <property type="entry name" value="Trypsin-like serine proteases"/>
    <property type="match status" value="1"/>
</dbReference>
<keyword evidence="1" id="KW-0677">Repeat</keyword>
<dbReference type="InterPro" id="IPR001940">
    <property type="entry name" value="Peptidase_S1C"/>
</dbReference>
<name>A0ABQ1DWZ5_9FIRM</name>
<proteinExistence type="predicted"/>
<organism evidence="4 5">
    <name type="scientific">Butyricicoccus faecihominis</name>
    <dbReference type="NCBI Taxonomy" id="1712515"/>
    <lineage>
        <taxon>Bacteria</taxon>
        <taxon>Bacillati</taxon>
        <taxon>Bacillota</taxon>
        <taxon>Clostridia</taxon>
        <taxon>Eubacteriales</taxon>
        <taxon>Butyricicoccaceae</taxon>
        <taxon>Butyricicoccus</taxon>
    </lineage>
</organism>
<gene>
    <name evidence="4" type="ORF">BUFA31_03690</name>
</gene>
<dbReference type="Pfam" id="PF13365">
    <property type="entry name" value="Trypsin_2"/>
    <property type="match status" value="1"/>
</dbReference>
<accession>A0ABQ1DWZ5</accession>
<dbReference type="PANTHER" id="PTHR22939">
    <property type="entry name" value="SERINE PROTEASE FAMILY S1C HTRA-RELATED"/>
    <property type="match status" value="1"/>
</dbReference>
<dbReference type="InterPro" id="IPR001119">
    <property type="entry name" value="SLH_dom"/>
</dbReference>
<dbReference type="Gene3D" id="2.40.10.120">
    <property type="match status" value="1"/>
</dbReference>